<name>A0A0W0WL38_9GAMM</name>
<evidence type="ECO:0000313" key="3">
    <source>
        <dbReference type="Proteomes" id="UP000054725"/>
    </source>
</evidence>
<accession>A0A0W0WL38</accession>
<comment type="caution">
    <text evidence="2">The sequence shown here is derived from an EMBL/GenBank/DDBJ whole genome shotgun (WGS) entry which is preliminary data.</text>
</comment>
<dbReference type="Pfam" id="PF00561">
    <property type="entry name" value="Abhydrolase_1"/>
    <property type="match status" value="1"/>
</dbReference>
<keyword evidence="3" id="KW-1185">Reference proteome</keyword>
<proteinExistence type="predicted"/>
<organism evidence="2 3">
    <name type="scientific">Legionella nautarum</name>
    <dbReference type="NCBI Taxonomy" id="45070"/>
    <lineage>
        <taxon>Bacteria</taxon>
        <taxon>Pseudomonadati</taxon>
        <taxon>Pseudomonadota</taxon>
        <taxon>Gammaproteobacteria</taxon>
        <taxon>Legionellales</taxon>
        <taxon>Legionellaceae</taxon>
        <taxon>Legionella</taxon>
    </lineage>
</organism>
<dbReference type="OrthoDB" id="9791366at2"/>
<dbReference type="EMBL" id="LNYO01000024">
    <property type="protein sequence ID" value="KTD33044.1"/>
    <property type="molecule type" value="Genomic_DNA"/>
</dbReference>
<protein>
    <submittedName>
        <fullName evidence="2">Alpha/beta hydrolase</fullName>
    </submittedName>
</protein>
<dbReference type="STRING" id="45070.Lnau_2692"/>
<feature type="domain" description="AB hydrolase-1" evidence="1">
    <location>
        <begin position="30"/>
        <end position="264"/>
    </location>
</feature>
<dbReference type="SUPFAM" id="SSF53474">
    <property type="entry name" value="alpha/beta-Hydrolases"/>
    <property type="match status" value="1"/>
</dbReference>
<dbReference type="InterPro" id="IPR029058">
    <property type="entry name" value="AB_hydrolase_fold"/>
</dbReference>
<dbReference type="InterPro" id="IPR000073">
    <property type="entry name" value="AB_hydrolase_1"/>
</dbReference>
<dbReference type="RefSeq" id="WP_058505668.1">
    <property type="nucleotide sequence ID" value="NZ_CAAAIF010000022.1"/>
</dbReference>
<dbReference type="PATRIC" id="fig|45070.6.peg.2843"/>
<dbReference type="InterPro" id="IPR050266">
    <property type="entry name" value="AB_hydrolase_sf"/>
</dbReference>
<dbReference type="PANTHER" id="PTHR43798">
    <property type="entry name" value="MONOACYLGLYCEROL LIPASE"/>
    <property type="match status" value="1"/>
</dbReference>
<gene>
    <name evidence="2" type="ORF">Lnau_2692</name>
</gene>
<keyword evidence="2" id="KW-0378">Hydrolase</keyword>
<dbReference type="Proteomes" id="UP000054725">
    <property type="component" value="Unassembled WGS sequence"/>
</dbReference>
<dbReference type="GO" id="GO:0016787">
    <property type="term" value="F:hydrolase activity"/>
    <property type="evidence" value="ECO:0007669"/>
    <property type="project" value="UniProtKB-KW"/>
</dbReference>
<sequence>MQKHQVMGIDSQAFHKMVYYEWGDSSNSKVLLCVHGLFRNARDFDDLAQALSSHYRVICPDIVGRGLSDRLSKPEDYSITTYLSDITILLAQLGVTEIDYIGTSMGGLIGMVMAAMKHSPIKKLVLNDIGPFVDTKALERIVEYGKEGSKHSFTTLEEVEIYLKETYSSFAQLSPEQWQQLAAYGVWKNPNQQYQLSYDPKIIDNVILATKNNTPQWGLWSKIQCPTLLLHASLSDVLSDATVVKMQQLKTTLKTVSFTGIGHPVSLMKKDEIELVQQWLIKDTLINTVF</sequence>
<dbReference type="GO" id="GO:0016020">
    <property type="term" value="C:membrane"/>
    <property type="evidence" value="ECO:0007669"/>
    <property type="project" value="TreeGrafter"/>
</dbReference>
<evidence type="ECO:0000259" key="1">
    <source>
        <dbReference type="Pfam" id="PF00561"/>
    </source>
</evidence>
<dbReference type="AlphaFoldDB" id="A0A0W0WL38"/>
<reference evidence="2 3" key="1">
    <citation type="submission" date="2015-11" db="EMBL/GenBank/DDBJ databases">
        <title>Genomic analysis of 38 Legionella species identifies large and diverse effector repertoires.</title>
        <authorList>
            <person name="Burstein D."/>
            <person name="Amaro F."/>
            <person name="Zusman T."/>
            <person name="Lifshitz Z."/>
            <person name="Cohen O."/>
            <person name="Gilbert J.A."/>
            <person name="Pupko T."/>
            <person name="Shuman H.A."/>
            <person name="Segal G."/>
        </authorList>
    </citation>
    <scope>NUCLEOTIDE SEQUENCE [LARGE SCALE GENOMIC DNA]</scope>
    <source>
        <strain evidence="2 3">ATCC 49506</strain>
    </source>
</reference>
<dbReference type="Gene3D" id="3.40.50.1820">
    <property type="entry name" value="alpha/beta hydrolase"/>
    <property type="match status" value="1"/>
</dbReference>
<dbReference type="PRINTS" id="PR00111">
    <property type="entry name" value="ABHYDROLASE"/>
</dbReference>
<dbReference type="PANTHER" id="PTHR43798:SF33">
    <property type="entry name" value="HYDROLASE, PUTATIVE (AFU_ORTHOLOGUE AFUA_2G14860)-RELATED"/>
    <property type="match status" value="1"/>
</dbReference>
<evidence type="ECO:0000313" key="2">
    <source>
        <dbReference type="EMBL" id="KTD33044.1"/>
    </source>
</evidence>